<organism evidence="2 3">
    <name type="scientific">Dissostichus eleginoides</name>
    <name type="common">Patagonian toothfish</name>
    <name type="synonym">Dissostichus amissus</name>
    <dbReference type="NCBI Taxonomy" id="100907"/>
    <lineage>
        <taxon>Eukaryota</taxon>
        <taxon>Metazoa</taxon>
        <taxon>Chordata</taxon>
        <taxon>Craniata</taxon>
        <taxon>Vertebrata</taxon>
        <taxon>Euteleostomi</taxon>
        <taxon>Actinopterygii</taxon>
        <taxon>Neopterygii</taxon>
        <taxon>Teleostei</taxon>
        <taxon>Neoteleostei</taxon>
        <taxon>Acanthomorphata</taxon>
        <taxon>Eupercaria</taxon>
        <taxon>Perciformes</taxon>
        <taxon>Notothenioidei</taxon>
        <taxon>Nototheniidae</taxon>
        <taxon>Dissostichus</taxon>
    </lineage>
</organism>
<evidence type="ECO:0000313" key="3">
    <source>
        <dbReference type="Proteomes" id="UP001228049"/>
    </source>
</evidence>
<keyword evidence="2" id="KW-0547">Nucleotide-binding</keyword>
<keyword evidence="2" id="KW-0067">ATP-binding</keyword>
<feature type="compositionally biased region" description="Basic and acidic residues" evidence="1">
    <location>
        <begin position="1"/>
        <end position="10"/>
    </location>
</feature>
<reference evidence="2" key="1">
    <citation type="submission" date="2023-04" db="EMBL/GenBank/DDBJ databases">
        <title>Chromosome-level genome of Chaenocephalus aceratus.</title>
        <authorList>
            <person name="Park H."/>
        </authorList>
    </citation>
    <scope>NUCLEOTIDE SEQUENCE</scope>
    <source>
        <strain evidence="2">DE</strain>
        <tissue evidence="2">Muscle</tissue>
    </source>
</reference>
<feature type="compositionally biased region" description="Basic and acidic residues" evidence="1">
    <location>
        <begin position="127"/>
        <end position="147"/>
    </location>
</feature>
<keyword evidence="3" id="KW-1185">Reference proteome</keyword>
<name>A0AAD9C1T4_DISEL</name>
<dbReference type="Proteomes" id="UP001228049">
    <property type="component" value="Unassembled WGS sequence"/>
</dbReference>
<feature type="region of interest" description="Disordered" evidence="1">
    <location>
        <begin position="108"/>
        <end position="147"/>
    </location>
</feature>
<comment type="caution">
    <text evidence="2">The sequence shown here is derived from an EMBL/GenBank/DDBJ whole genome shotgun (WGS) entry which is preliminary data.</text>
</comment>
<sequence>MKGEEMKKQEMMMGDGEEKEDERDKESMLKKGFERKGCRDGTRRGQKGRGRQEGCPPLFLTSKGFITLLCDNSSWRSSVKSRQLRYPSASRITMPFTAVSLYQESNLPLQITPRSQEHNSSPTMQDTTDKETVHADKLTHKQEPTHE</sequence>
<proteinExistence type="predicted"/>
<evidence type="ECO:0000256" key="1">
    <source>
        <dbReference type="SAM" id="MobiDB-lite"/>
    </source>
</evidence>
<dbReference type="GO" id="GO:0005524">
    <property type="term" value="F:ATP binding"/>
    <property type="evidence" value="ECO:0007669"/>
    <property type="project" value="UniProtKB-KW"/>
</dbReference>
<dbReference type="AlphaFoldDB" id="A0AAD9C1T4"/>
<feature type="region of interest" description="Disordered" evidence="1">
    <location>
        <begin position="1"/>
        <end position="57"/>
    </location>
</feature>
<feature type="compositionally biased region" description="Basic and acidic residues" evidence="1">
    <location>
        <begin position="22"/>
        <end position="43"/>
    </location>
</feature>
<dbReference type="EMBL" id="JASDAP010000011">
    <property type="protein sequence ID" value="KAK1894402.1"/>
    <property type="molecule type" value="Genomic_DNA"/>
</dbReference>
<evidence type="ECO:0000313" key="2">
    <source>
        <dbReference type="EMBL" id="KAK1894402.1"/>
    </source>
</evidence>
<feature type="compositionally biased region" description="Polar residues" evidence="1">
    <location>
        <begin position="108"/>
        <end position="126"/>
    </location>
</feature>
<protein>
    <submittedName>
        <fullName evidence="2">Hemin import ATP-binding protein HmuV</fullName>
    </submittedName>
</protein>
<accession>A0AAD9C1T4</accession>
<gene>
    <name evidence="2" type="ORF">KUDE01_019860</name>
</gene>